<dbReference type="RefSeq" id="WP_110999348.1">
    <property type="nucleotide sequence ID" value="NZ_QKTW01000017.1"/>
</dbReference>
<evidence type="ECO:0000313" key="1">
    <source>
        <dbReference type="EMBL" id="PZF72756.1"/>
    </source>
</evidence>
<organism evidence="1 2">
    <name type="scientific">Taibaiella soli</name>
    <dbReference type="NCBI Taxonomy" id="1649169"/>
    <lineage>
        <taxon>Bacteria</taxon>
        <taxon>Pseudomonadati</taxon>
        <taxon>Bacteroidota</taxon>
        <taxon>Chitinophagia</taxon>
        <taxon>Chitinophagales</taxon>
        <taxon>Chitinophagaceae</taxon>
        <taxon>Taibaiella</taxon>
    </lineage>
</organism>
<protein>
    <submittedName>
        <fullName evidence="1">Uncharacterized protein</fullName>
    </submittedName>
</protein>
<reference evidence="1 2" key="1">
    <citation type="submission" date="2018-06" db="EMBL/GenBank/DDBJ databases">
        <title>Mucibacter soli gen. nov., sp. nov., a new member of the family Chitinophagaceae producing mucin.</title>
        <authorList>
            <person name="Kim M.-K."/>
            <person name="Park S."/>
            <person name="Kim T.-S."/>
            <person name="Joung Y."/>
            <person name="Han J.-H."/>
            <person name="Kim S.B."/>
        </authorList>
    </citation>
    <scope>NUCLEOTIDE SEQUENCE [LARGE SCALE GENOMIC DNA]</scope>
    <source>
        <strain evidence="1 2">R1-15</strain>
    </source>
</reference>
<dbReference type="Proteomes" id="UP000248745">
    <property type="component" value="Unassembled WGS sequence"/>
</dbReference>
<proteinExistence type="predicted"/>
<dbReference type="OrthoDB" id="1495985at2"/>
<sequence>MIQRRFSKDAEDVIRVSRELALQLGYDYISILHFFLADCHLNKSSSIRKFCFKEDAEFNSFLEANKRGPAIIIMENVPLTKDAEIILKQAAVESYLFAAKRIQPSHIFIAAAKVSESFKSIFPDTPNLYERLIQYYTSIGELQNPPTKFRKWLANKTFRKLGVITIKF</sequence>
<comment type="caution">
    <text evidence="1">The sequence shown here is derived from an EMBL/GenBank/DDBJ whole genome shotgun (WGS) entry which is preliminary data.</text>
</comment>
<dbReference type="EMBL" id="QKTW01000017">
    <property type="protein sequence ID" value="PZF72756.1"/>
    <property type="molecule type" value="Genomic_DNA"/>
</dbReference>
<name>A0A2W2BGZ7_9BACT</name>
<keyword evidence="2" id="KW-1185">Reference proteome</keyword>
<gene>
    <name evidence="1" type="ORF">DN068_12925</name>
</gene>
<dbReference type="AlphaFoldDB" id="A0A2W2BGZ7"/>
<accession>A0A2W2BGZ7</accession>
<evidence type="ECO:0000313" key="2">
    <source>
        <dbReference type="Proteomes" id="UP000248745"/>
    </source>
</evidence>
<dbReference type="InterPro" id="IPR036628">
    <property type="entry name" value="Clp_N_dom_sf"/>
</dbReference>
<dbReference type="SUPFAM" id="SSF81923">
    <property type="entry name" value="Double Clp-N motif"/>
    <property type="match status" value="1"/>
</dbReference>
<dbReference type="Gene3D" id="1.10.1780.10">
    <property type="entry name" value="Clp, N-terminal domain"/>
    <property type="match status" value="1"/>
</dbReference>